<dbReference type="InterPro" id="IPR036522">
    <property type="entry name" value="MoaC_sf"/>
</dbReference>
<dbReference type="CDD" id="cd00886">
    <property type="entry name" value="MogA_MoaB"/>
    <property type="match status" value="1"/>
</dbReference>
<accession>A0A6C0GVK0</accession>
<dbReference type="InterPro" id="IPR051920">
    <property type="entry name" value="MPT_Adenylyltrnsfr/MoaC-Rel"/>
</dbReference>
<dbReference type="PIRSF" id="PIRSF036594">
    <property type="entry name" value="MoaC_MogA"/>
    <property type="match status" value="1"/>
</dbReference>
<dbReference type="SUPFAM" id="SSF55040">
    <property type="entry name" value="Molybdenum cofactor biosynthesis protein C, MoaC"/>
    <property type="match status" value="1"/>
</dbReference>
<dbReference type="NCBIfam" id="NF002947">
    <property type="entry name" value="PRK03604.1"/>
    <property type="match status" value="1"/>
</dbReference>
<evidence type="ECO:0000313" key="5">
    <source>
        <dbReference type="EMBL" id="QHT71583.1"/>
    </source>
</evidence>
<keyword evidence="6" id="KW-1185">Reference proteome</keyword>
<dbReference type="Pfam" id="PF01967">
    <property type="entry name" value="MoaC"/>
    <property type="match status" value="1"/>
</dbReference>
<dbReference type="PANTHER" id="PTHR43764:SF1">
    <property type="entry name" value="MOLYBDOPTERIN MOLYBDOTRANSFERASE"/>
    <property type="match status" value="1"/>
</dbReference>
<dbReference type="InterPro" id="IPR036425">
    <property type="entry name" value="MoaB/Mog-like_dom_sf"/>
</dbReference>
<dbReference type="InterPro" id="IPR001453">
    <property type="entry name" value="MoaB/Mog_dom"/>
</dbReference>
<sequence length="317" mass="34139">MRDISSKQISLRTARAVAVVLCSQYTLELMKNDDLPKGNLFDVARAAGFLAAKQTQMLIPHCHPVSIDGMNISYAYLDEANLPEEIQTLAGKTGVAIIGEGKSIGRTGIEMETLTTVSISALTIYDLLKPLADPELEITSIKLLKKTGGKSDRIKFTKVRQAAAVLVCSDGTASGKRDDKSGLLIQEMLKPHNIEIADYKILPDDTLAIREQVQSWVAQKIPFIFTTGGTGFGPRDNTIAAIQPILEKEASGITEAMRVHGQMRTPLAMMSRSVAGSIGQTLIVTLPGSSTGVRESLDAILPAVFHARNMLRGGGHE</sequence>
<dbReference type="GO" id="GO:0006777">
    <property type="term" value="P:Mo-molybdopterin cofactor biosynthetic process"/>
    <property type="evidence" value="ECO:0007669"/>
    <property type="project" value="UniProtKB-KW"/>
</dbReference>
<dbReference type="NCBIfam" id="TIGR00177">
    <property type="entry name" value="molyb_syn"/>
    <property type="match status" value="1"/>
</dbReference>
<evidence type="ECO:0000259" key="4">
    <source>
        <dbReference type="SMART" id="SM00852"/>
    </source>
</evidence>
<dbReference type="UniPathway" id="UPA00344"/>
<evidence type="ECO:0000256" key="3">
    <source>
        <dbReference type="ARBA" id="ARBA00055087"/>
    </source>
</evidence>
<dbReference type="KEGG" id="rhoz:GXP67_35420"/>
<dbReference type="Gene3D" id="3.40.980.10">
    <property type="entry name" value="MoaB/Mog-like domain"/>
    <property type="match status" value="1"/>
</dbReference>
<keyword evidence="2" id="KW-0501">Molybdenum cofactor biosynthesis</keyword>
<dbReference type="AlphaFoldDB" id="A0A6C0GVK0"/>
<comment type="pathway">
    <text evidence="1">Cofactor biosynthesis; molybdopterin biosynthesis.</text>
</comment>
<evidence type="ECO:0000256" key="1">
    <source>
        <dbReference type="ARBA" id="ARBA00005046"/>
    </source>
</evidence>
<dbReference type="Gene3D" id="3.30.70.640">
    <property type="entry name" value="Molybdopterin cofactor biosynthesis C (MoaC) domain"/>
    <property type="match status" value="1"/>
</dbReference>
<comment type="function">
    <text evidence="3">Catalyzes the conversion of (8S)-3',8-cyclo-7,8-dihydroguanosine 5'-triphosphate to cyclic pyranopterin monophosphate (cPMP).</text>
</comment>
<name>A0A6C0GVK0_9BACT</name>
<feature type="domain" description="MoaB/Mog" evidence="4">
    <location>
        <begin position="164"/>
        <end position="307"/>
    </location>
</feature>
<evidence type="ECO:0000256" key="2">
    <source>
        <dbReference type="ARBA" id="ARBA00023150"/>
    </source>
</evidence>
<evidence type="ECO:0000313" key="6">
    <source>
        <dbReference type="Proteomes" id="UP000480178"/>
    </source>
</evidence>
<organism evidence="5 6">
    <name type="scientific">Rhodocytophaga rosea</name>
    <dbReference type="NCBI Taxonomy" id="2704465"/>
    <lineage>
        <taxon>Bacteria</taxon>
        <taxon>Pseudomonadati</taxon>
        <taxon>Bacteroidota</taxon>
        <taxon>Cytophagia</taxon>
        <taxon>Cytophagales</taxon>
        <taxon>Rhodocytophagaceae</taxon>
        <taxon>Rhodocytophaga</taxon>
    </lineage>
</organism>
<dbReference type="RefSeq" id="WP_162447518.1">
    <property type="nucleotide sequence ID" value="NZ_CP048222.1"/>
</dbReference>
<dbReference type="PANTHER" id="PTHR43764">
    <property type="entry name" value="MOLYBDENUM COFACTOR BIOSYNTHESIS"/>
    <property type="match status" value="1"/>
</dbReference>
<reference evidence="5 6" key="1">
    <citation type="submission" date="2020-01" db="EMBL/GenBank/DDBJ databases">
        <authorList>
            <person name="Kim M.K."/>
        </authorList>
    </citation>
    <scope>NUCLEOTIDE SEQUENCE [LARGE SCALE GENOMIC DNA]</scope>
    <source>
        <strain evidence="5 6">172606-1</strain>
    </source>
</reference>
<proteinExistence type="predicted"/>
<dbReference type="SMART" id="SM00852">
    <property type="entry name" value="MoCF_biosynth"/>
    <property type="match status" value="1"/>
</dbReference>
<dbReference type="InterPro" id="IPR012247">
    <property type="entry name" value="MoaC_MogA"/>
</dbReference>
<dbReference type="InterPro" id="IPR002820">
    <property type="entry name" value="Mopterin_CF_biosynth-C_dom"/>
</dbReference>
<dbReference type="EMBL" id="CP048222">
    <property type="protein sequence ID" value="QHT71583.1"/>
    <property type="molecule type" value="Genomic_DNA"/>
</dbReference>
<dbReference type="Proteomes" id="UP000480178">
    <property type="component" value="Chromosome"/>
</dbReference>
<dbReference type="Pfam" id="PF00994">
    <property type="entry name" value="MoCF_biosynth"/>
    <property type="match status" value="1"/>
</dbReference>
<gene>
    <name evidence="5" type="ORF">GXP67_35420</name>
</gene>
<protein>
    <submittedName>
        <fullName evidence="5">Bifunctional molybdenum cofactor biosynthesis protein MoaC/MoaB</fullName>
    </submittedName>
</protein>
<dbReference type="SUPFAM" id="SSF53218">
    <property type="entry name" value="Molybdenum cofactor biosynthesis proteins"/>
    <property type="match status" value="1"/>
</dbReference>